<dbReference type="Proteomes" id="UP000799424">
    <property type="component" value="Unassembled WGS sequence"/>
</dbReference>
<accession>A0A6A7AJN4</accession>
<evidence type="ECO:0000256" key="1">
    <source>
        <dbReference type="SAM" id="MobiDB-lite"/>
    </source>
</evidence>
<dbReference type="AlphaFoldDB" id="A0A6A7AJN4"/>
<organism evidence="3 4">
    <name type="scientific">Ophiobolus disseminans</name>
    <dbReference type="NCBI Taxonomy" id="1469910"/>
    <lineage>
        <taxon>Eukaryota</taxon>
        <taxon>Fungi</taxon>
        <taxon>Dikarya</taxon>
        <taxon>Ascomycota</taxon>
        <taxon>Pezizomycotina</taxon>
        <taxon>Dothideomycetes</taxon>
        <taxon>Pleosporomycetidae</taxon>
        <taxon>Pleosporales</taxon>
        <taxon>Pleosporineae</taxon>
        <taxon>Phaeosphaeriaceae</taxon>
        <taxon>Ophiobolus</taxon>
    </lineage>
</organism>
<dbReference type="OrthoDB" id="20872at2759"/>
<dbReference type="Pfam" id="PF26640">
    <property type="entry name" value="DUF8212"/>
    <property type="match status" value="1"/>
</dbReference>
<name>A0A6A7AJN4_9PLEO</name>
<reference evidence="3" key="1">
    <citation type="journal article" date="2020" name="Stud. Mycol.">
        <title>101 Dothideomycetes genomes: a test case for predicting lifestyles and emergence of pathogens.</title>
        <authorList>
            <person name="Haridas S."/>
            <person name="Albert R."/>
            <person name="Binder M."/>
            <person name="Bloem J."/>
            <person name="Labutti K."/>
            <person name="Salamov A."/>
            <person name="Andreopoulos B."/>
            <person name="Baker S."/>
            <person name="Barry K."/>
            <person name="Bills G."/>
            <person name="Bluhm B."/>
            <person name="Cannon C."/>
            <person name="Castanera R."/>
            <person name="Culley D."/>
            <person name="Daum C."/>
            <person name="Ezra D."/>
            <person name="Gonzalez J."/>
            <person name="Henrissat B."/>
            <person name="Kuo A."/>
            <person name="Liang C."/>
            <person name="Lipzen A."/>
            <person name="Lutzoni F."/>
            <person name="Magnuson J."/>
            <person name="Mondo S."/>
            <person name="Nolan M."/>
            <person name="Ohm R."/>
            <person name="Pangilinan J."/>
            <person name="Park H.-J."/>
            <person name="Ramirez L."/>
            <person name="Alfaro M."/>
            <person name="Sun H."/>
            <person name="Tritt A."/>
            <person name="Yoshinaga Y."/>
            <person name="Zwiers L.-H."/>
            <person name="Turgeon B."/>
            <person name="Goodwin S."/>
            <person name="Spatafora J."/>
            <person name="Crous P."/>
            <person name="Grigoriev I."/>
        </authorList>
    </citation>
    <scope>NUCLEOTIDE SEQUENCE</scope>
    <source>
        <strain evidence="3">CBS 113818</strain>
    </source>
</reference>
<evidence type="ECO:0000313" key="4">
    <source>
        <dbReference type="Proteomes" id="UP000799424"/>
    </source>
</evidence>
<feature type="domain" description="DUF8212" evidence="2">
    <location>
        <begin position="203"/>
        <end position="240"/>
    </location>
</feature>
<evidence type="ECO:0000313" key="3">
    <source>
        <dbReference type="EMBL" id="KAF2833511.1"/>
    </source>
</evidence>
<dbReference type="InterPro" id="IPR058525">
    <property type="entry name" value="DUF8212"/>
</dbReference>
<dbReference type="PANTHER" id="PTHR10622:SF12">
    <property type="entry name" value="HET DOMAIN-CONTAINING PROTEIN"/>
    <property type="match status" value="1"/>
</dbReference>
<evidence type="ECO:0000259" key="2">
    <source>
        <dbReference type="Pfam" id="PF26640"/>
    </source>
</evidence>
<keyword evidence="4" id="KW-1185">Reference proteome</keyword>
<dbReference type="EMBL" id="MU006216">
    <property type="protein sequence ID" value="KAF2833511.1"/>
    <property type="molecule type" value="Genomic_DNA"/>
</dbReference>
<dbReference type="PANTHER" id="PTHR10622">
    <property type="entry name" value="HET DOMAIN-CONTAINING PROTEIN"/>
    <property type="match status" value="1"/>
</dbReference>
<sequence length="319" mass="37011">MRLLRIDGEDRFSLVEFMGEDTPPYAILSHTWGHDNEEVTLNDITNNTGLNKLGYEKIRFYKTSSAELTESINSMYQWYKEATVCYVALMDLPPHAWRTDELSQCRWFTRGWTLQELLAPQTLEFYDATWKHIGSKHTLANKLSRITGIDRLYLIGGDLTFTSVATKMSWAARRQTKRIEDKAYSMLGLFDVNMPLIYGEGTKAFRRLQEEIIKQSNDLTIFAWDSRTLLDSTQQLLINSLATSPAAFAYSSQIYNYTDDFAEFAITNKGPKLFCRDGSFDLETKVEQGRVCDHKREDYQQEQQPYRKPAFESLEEQEP</sequence>
<gene>
    <name evidence="3" type="ORF">CC86DRAFT_389724</name>
</gene>
<proteinExistence type="predicted"/>
<feature type="region of interest" description="Disordered" evidence="1">
    <location>
        <begin position="293"/>
        <end position="319"/>
    </location>
</feature>
<protein>
    <recommendedName>
        <fullName evidence="2">DUF8212 domain-containing protein</fullName>
    </recommendedName>
</protein>